<dbReference type="Proteomes" id="UP000292087">
    <property type="component" value="Unassembled WGS sequence"/>
</dbReference>
<dbReference type="Pfam" id="PF06719">
    <property type="entry name" value="AraC_N"/>
    <property type="match status" value="1"/>
</dbReference>
<dbReference type="Pfam" id="PF12833">
    <property type="entry name" value="HTH_18"/>
    <property type="match status" value="1"/>
</dbReference>
<evidence type="ECO:0000256" key="2">
    <source>
        <dbReference type="ARBA" id="ARBA00023125"/>
    </source>
</evidence>
<keyword evidence="1" id="KW-0805">Transcription regulation</keyword>
<keyword evidence="3" id="KW-0804">Transcription</keyword>
<dbReference type="InterPro" id="IPR018062">
    <property type="entry name" value="HTH_AraC-typ_CS"/>
</dbReference>
<dbReference type="AlphaFoldDB" id="A0A4Q8LST5"/>
<feature type="domain" description="HTH araC/xylS-type" evidence="4">
    <location>
        <begin position="165"/>
        <end position="263"/>
    </location>
</feature>
<name>A0A4Q8LST5_9GAMM</name>
<dbReference type="PANTHER" id="PTHR43436:SF1">
    <property type="entry name" value="TRANSCRIPTIONAL REGULATORY PROTEIN"/>
    <property type="match status" value="1"/>
</dbReference>
<dbReference type="SUPFAM" id="SSF46689">
    <property type="entry name" value="Homeodomain-like"/>
    <property type="match status" value="2"/>
</dbReference>
<dbReference type="InterPro" id="IPR009057">
    <property type="entry name" value="Homeodomain-like_sf"/>
</dbReference>
<protein>
    <submittedName>
        <fullName evidence="5">AraC family transcriptional regulator</fullName>
    </submittedName>
</protein>
<organism evidence="5 6">
    <name type="scientific">Pseudoxanthomonas winnipegensis</name>
    <dbReference type="NCBI Taxonomy" id="2480810"/>
    <lineage>
        <taxon>Bacteria</taxon>
        <taxon>Pseudomonadati</taxon>
        <taxon>Pseudomonadota</taxon>
        <taxon>Gammaproteobacteria</taxon>
        <taxon>Lysobacterales</taxon>
        <taxon>Lysobacteraceae</taxon>
        <taxon>Pseudoxanthomonas</taxon>
    </lineage>
</organism>
<dbReference type="InterPro" id="IPR018060">
    <property type="entry name" value="HTH_AraC"/>
</dbReference>
<dbReference type="PANTHER" id="PTHR43436">
    <property type="entry name" value="ARAC-FAMILY TRANSCRIPTIONAL REGULATOR"/>
    <property type="match status" value="1"/>
</dbReference>
<dbReference type="PROSITE" id="PS01124">
    <property type="entry name" value="HTH_ARAC_FAMILY_2"/>
    <property type="match status" value="1"/>
</dbReference>
<keyword evidence="2" id="KW-0238">DNA-binding</keyword>
<reference evidence="5 6" key="1">
    <citation type="submission" date="2019-02" db="EMBL/GenBank/DDBJ databases">
        <title>WGS of Pseudoxanthomonas species novum from clinical isolates.</title>
        <authorList>
            <person name="Bernier A.-M."/>
            <person name="Bernard K."/>
            <person name="Vachon A."/>
        </authorList>
    </citation>
    <scope>NUCLEOTIDE SEQUENCE [LARGE SCALE GENOMIC DNA]</scope>
    <source>
        <strain evidence="5 6">NML140781</strain>
    </source>
</reference>
<proteinExistence type="predicted"/>
<sequence length="319" mass="34532">MVQGRIPEHALSAVYEPMINLILRGGKSMTVGGSTLHYDPATYFVMTVELPAVGQVHAAADGSPYLAVALNLDAGVIGRLLDDMQGADVCRGAASRPVAAFSVATVTPELMDAWVRMLSLMECPRDIPALAPVYEREILYRVLQGPHGQLLRDIATPETALGRVRKAIQWIRQHYAAPLRIGTLAKLAAMSESAFHRHFKAATALSPLQYQKQLRLLQARQLLTAQGASVTAAAMEVGYESATQFSREYARAFGLPPSQDAARILAAFRPTLPEREGGGRARGVRAFAAQYVAGLRSSVSARKRLWCWRCAGNIGGRPA</sequence>
<evidence type="ECO:0000256" key="1">
    <source>
        <dbReference type="ARBA" id="ARBA00023015"/>
    </source>
</evidence>
<evidence type="ECO:0000313" key="5">
    <source>
        <dbReference type="EMBL" id="TAA33906.1"/>
    </source>
</evidence>
<evidence type="ECO:0000313" key="6">
    <source>
        <dbReference type="Proteomes" id="UP000292087"/>
    </source>
</evidence>
<accession>A0A4Q8LST5</accession>
<comment type="caution">
    <text evidence="5">The sequence shown here is derived from an EMBL/GenBank/DDBJ whole genome shotgun (WGS) entry which is preliminary data.</text>
</comment>
<evidence type="ECO:0000259" key="4">
    <source>
        <dbReference type="PROSITE" id="PS01124"/>
    </source>
</evidence>
<dbReference type="GO" id="GO:0003700">
    <property type="term" value="F:DNA-binding transcription factor activity"/>
    <property type="evidence" value="ECO:0007669"/>
    <property type="project" value="InterPro"/>
</dbReference>
<gene>
    <name evidence="5" type="ORF">EA656_15035</name>
</gene>
<dbReference type="EMBL" id="SHMF01000004">
    <property type="protein sequence ID" value="TAA33906.1"/>
    <property type="molecule type" value="Genomic_DNA"/>
</dbReference>
<dbReference type="SMART" id="SM00342">
    <property type="entry name" value="HTH_ARAC"/>
    <property type="match status" value="1"/>
</dbReference>
<evidence type="ECO:0000256" key="3">
    <source>
        <dbReference type="ARBA" id="ARBA00023163"/>
    </source>
</evidence>
<dbReference type="PROSITE" id="PS00041">
    <property type="entry name" value="HTH_ARAC_FAMILY_1"/>
    <property type="match status" value="1"/>
</dbReference>
<dbReference type="GO" id="GO:0043565">
    <property type="term" value="F:sequence-specific DNA binding"/>
    <property type="evidence" value="ECO:0007669"/>
    <property type="project" value="InterPro"/>
</dbReference>
<dbReference type="InterPro" id="IPR009594">
    <property type="entry name" value="Tscrpt_reg_HTH_AraC_N"/>
</dbReference>
<dbReference type="Gene3D" id="1.10.10.60">
    <property type="entry name" value="Homeodomain-like"/>
    <property type="match status" value="1"/>
</dbReference>